<organism evidence="1 2">
    <name type="scientific">Xanthomonas sacchari</name>
    <dbReference type="NCBI Taxonomy" id="56458"/>
    <lineage>
        <taxon>Bacteria</taxon>
        <taxon>Pseudomonadati</taxon>
        <taxon>Pseudomonadota</taxon>
        <taxon>Gammaproteobacteria</taxon>
        <taxon>Lysobacterales</taxon>
        <taxon>Lysobacteraceae</taxon>
        <taxon>Xanthomonas</taxon>
    </lineage>
</organism>
<name>A0ABT3DWX5_9XANT</name>
<evidence type="ECO:0000313" key="2">
    <source>
        <dbReference type="Proteomes" id="UP001320843"/>
    </source>
</evidence>
<accession>A0ABT3DWX5</accession>
<dbReference type="EMBL" id="JANFWR010000016">
    <property type="protein sequence ID" value="MCW0400018.1"/>
    <property type="molecule type" value="Genomic_DNA"/>
</dbReference>
<dbReference type="RefSeq" id="WP_267082445.1">
    <property type="nucleotide sequence ID" value="NZ_CP099530.1"/>
</dbReference>
<protein>
    <submittedName>
        <fullName evidence="1">Uncharacterized protein</fullName>
    </submittedName>
</protein>
<gene>
    <name evidence="1" type="ORF">NB700_002574</name>
</gene>
<dbReference type="Proteomes" id="UP001320843">
    <property type="component" value="Unassembled WGS sequence"/>
</dbReference>
<sequence length="105" mass="12135">MFDSEKEQQDFCLYLWFELTIAGRAIWSDDQLDQPSKFETLKWLNEVQHHVYNAYRRSGEGALSPLFERVTAFCKEAPYLTFHVRVAVDRAVAKMASGRIASSVD</sequence>
<proteinExistence type="predicted"/>
<evidence type="ECO:0000313" key="1">
    <source>
        <dbReference type="EMBL" id="MCW0400018.1"/>
    </source>
</evidence>
<comment type="caution">
    <text evidence="1">The sequence shown here is derived from an EMBL/GenBank/DDBJ whole genome shotgun (WGS) entry which is preliminary data.</text>
</comment>
<keyword evidence="2" id="KW-1185">Reference proteome</keyword>
<reference evidence="1 2" key="1">
    <citation type="submission" date="2022-06" db="EMBL/GenBank/DDBJ databases">
        <title>Dynamics of rice microbiomes reveals core vertical transmitted seed endophytes.</title>
        <authorList>
            <person name="Liao K."/>
            <person name="Zhang X."/>
        </authorList>
    </citation>
    <scope>NUCLEOTIDE SEQUENCE [LARGE SCALE GENOMIC DNA]</scope>
    <source>
        <strain evidence="1 2">YT10-10-1</strain>
    </source>
</reference>